<dbReference type="GeneID" id="78275268"/>
<reference evidence="1 2" key="1">
    <citation type="submission" date="2016-11" db="EMBL/GenBank/DDBJ databases">
        <title>Description of two novel members of the family Erysipelotrichaceae: Ileibacterium lipovorans gen. nov., sp. nov. and Dubosiella newyorkensis, gen. nov., sp. nov.</title>
        <authorList>
            <person name="Cox L.M."/>
            <person name="Sohn J."/>
            <person name="Tyrrell K.L."/>
            <person name="Citron D.M."/>
            <person name="Lawson P.A."/>
            <person name="Patel N.B."/>
            <person name="Iizumi T."/>
            <person name="Perez-Perez G.I."/>
            <person name="Goldstein E.J."/>
            <person name="Blaser M.J."/>
        </authorList>
    </citation>
    <scope>NUCLEOTIDE SEQUENCE [LARGE SCALE GENOMIC DNA]</scope>
    <source>
        <strain evidence="1 2">NYU-BL-A4</strain>
    </source>
</reference>
<sequence length="113" mass="12876">MVVVLSTPLVAMLKKTALEIPGVYEIKTNRQNCFLYCDNDKTSEENVAMIKNYIKEKKGTGFVYKVYGIFNGKVDLTADSKTPEEKMKDSYFTSGKKDITDEEIEAFKKKNNL</sequence>
<name>A0A1U7NN86_9FIRM</name>
<comment type="caution">
    <text evidence="1">The sequence shown here is derived from an EMBL/GenBank/DDBJ whole genome shotgun (WGS) entry which is preliminary data.</text>
</comment>
<dbReference type="STRING" id="1862672.BO225_04800"/>
<gene>
    <name evidence="1" type="ORF">BO225_04800</name>
</gene>
<dbReference type="Proteomes" id="UP000186705">
    <property type="component" value="Unassembled WGS sequence"/>
</dbReference>
<dbReference type="OrthoDB" id="2085467at2"/>
<organism evidence="1 2">
    <name type="scientific">Dubosiella newyorkensis</name>
    <dbReference type="NCBI Taxonomy" id="1862672"/>
    <lineage>
        <taxon>Bacteria</taxon>
        <taxon>Bacillati</taxon>
        <taxon>Bacillota</taxon>
        <taxon>Erysipelotrichia</taxon>
        <taxon>Erysipelotrichales</taxon>
        <taxon>Erysipelotrichaceae</taxon>
        <taxon>Dubosiella</taxon>
    </lineage>
</organism>
<keyword evidence="2" id="KW-1185">Reference proteome</keyword>
<dbReference type="EMBL" id="MPKA01000059">
    <property type="protein sequence ID" value="OLU46780.1"/>
    <property type="molecule type" value="Genomic_DNA"/>
</dbReference>
<evidence type="ECO:0000313" key="2">
    <source>
        <dbReference type="Proteomes" id="UP000186705"/>
    </source>
</evidence>
<dbReference type="AlphaFoldDB" id="A0A1U7NN86"/>
<protein>
    <submittedName>
        <fullName evidence="1">Uncharacterized protein</fullName>
    </submittedName>
</protein>
<accession>A0A1U7NN86</accession>
<evidence type="ECO:0000313" key="1">
    <source>
        <dbReference type="EMBL" id="OLU46780.1"/>
    </source>
</evidence>
<dbReference type="RefSeq" id="WP_076341149.1">
    <property type="nucleotide sequence ID" value="NZ_CAMSPY010000077.1"/>
</dbReference>
<proteinExistence type="predicted"/>